<gene>
    <name evidence="2" type="ORF">OSH00_04165</name>
</gene>
<name>A0A9X3DXT6_9GAMM</name>
<protein>
    <submittedName>
        <fullName evidence="2">Uncharacterized protein</fullName>
    </submittedName>
</protein>
<keyword evidence="3" id="KW-1185">Reference proteome</keyword>
<evidence type="ECO:0000313" key="2">
    <source>
        <dbReference type="EMBL" id="MCX5466934.1"/>
    </source>
</evidence>
<evidence type="ECO:0000313" key="3">
    <source>
        <dbReference type="Proteomes" id="UP001146019"/>
    </source>
</evidence>
<keyword evidence="1" id="KW-0175">Coiled coil</keyword>
<feature type="coiled-coil region" evidence="1">
    <location>
        <begin position="162"/>
        <end position="193"/>
    </location>
</feature>
<reference evidence="2" key="1">
    <citation type="submission" date="2022-11" db="EMBL/GenBank/DDBJ databases">
        <title>Biodiversity and phylogenetic relationships of bacteria.</title>
        <authorList>
            <person name="Machado R.A.R."/>
            <person name="Bhat A."/>
            <person name="Loulou A."/>
            <person name="Kallel S."/>
        </authorList>
    </citation>
    <scope>NUCLEOTIDE SEQUENCE</scope>
    <source>
        <strain evidence="2">A-IN1</strain>
    </source>
</reference>
<accession>A0A9X3DXT6</accession>
<proteinExistence type="predicted"/>
<dbReference type="Proteomes" id="UP001146019">
    <property type="component" value="Unassembled WGS sequence"/>
</dbReference>
<comment type="caution">
    <text evidence="2">The sequence shown here is derived from an EMBL/GenBank/DDBJ whole genome shotgun (WGS) entry which is preliminary data.</text>
</comment>
<evidence type="ECO:0000256" key="1">
    <source>
        <dbReference type="SAM" id="Coils"/>
    </source>
</evidence>
<dbReference type="AlphaFoldDB" id="A0A9X3DXT6"/>
<organism evidence="2 3">
    <name type="scientific">Acinetobacter nematophilus</name>
    <dbReference type="NCBI Taxonomy" id="2994642"/>
    <lineage>
        <taxon>Bacteria</taxon>
        <taxon>Pseudomonadati</taxon>
        <taxon>Pseudomonadota</taxon>
        <taxon>Gammaproteobacteria</taxon>
        <taxon>Moraxellales</taxon>
        <taxon>Moraxellaceae</taxon>
        <taxon>Acinetobacter</taxon>
    </lineage>
</organism>
<dbReference type="RefSeq" id="WP_266129378.1">
    <property type="nucleotide sequence ID" value="NZ_JAPKMY010000002.1"/>
</dbReference>
<sequence length="198" mass="23981">MSYSKFNTEISKYLKAQRMIYSGTADESFAQTAQRLADYNRAKDAVFQQWLNNKKFKELISCAHGRWYPYEEFTLPLAQYFADQHDLAHLKFLCEHEIRFRLEDMLNCLKRVKEYDAKLTHSQILEYDLTHLDPEKYHPILELFKWRDKALLRLEVYLELLKDQSDQEYKELIKQLKQKLLQLNIKKSDLKLIKFKLY</sequence>
<dbReference type="EMBL" id="JAPKMY010000002">
    <property type="protein sequence ID" value="MCX5466934.1"/>
    <property type="molecule type" value="Genomic_DNA"/>
</dbReference>